<dbReference type="Pfam" id="PF14030">
    <property type="entry name" value="DUF4245"/>
    <property type="match status" value="1"/>
</dbReference>
<keyword evidence="2" id="KW-0812">Transmembrane</keyword>
<accession>K6WVE2</accession>
<dbReference type="RefSeq" id="WP_006592614.1">
    <property type="nucleotide sequence ID" value="NZ_BAHD01000031.1"/>
</dbReference>
<dbReference type="OrthoDB" id="5146801at2"/>
<evidence type="ECO:0000256" key="2">
    <source>
        <dbReference type="SAM" id="Phobius"/>
    </source>
</evidence>
<evidence type="ECO:0008006" key="5">
    <source>
        <dbReference type="Google" id="ProtNLM"/>
    </source>
</evidence>
<proteinExistence type="predicted"/>
<feature type="compositionally biased region" description="Low complexity" evidence="1">
    <location>
        <begin position="14"/>
        <end position="24"/>
    </location>
</feature>
<keyword evidence="2" id="KW-1133">Transmembrane helix</keyword>
<organism evidence="3 4">
    <name type="scientific">Kineosphaera limosa NBRC 100340</name>
    <dbReference type="NCBI Taxonomy" id="1184609"/>
    <lineage>
        <taxon>Bacteria</taxon>
        <taxon>Bacillati</taxon>
        <taxon>Actinomycetota</taxon>
        <taxon>Actinomycetes</taxon>
        <taxon>Micrococcales</taxon>
        <taxon>Dermatophilaceae</taxon>
        <taxon>Kineosphaera</taxon>
    </lineage>
</organism>
<evidence type="ECO:0000313" key="3">
    <source>
        <dbReference type="EMBL" id="GAB96082.1"/>
    </source>
</evidence>
<dbReference type="InterPro" id="IPR025339">
    <property type="entry name" value="DUF4245"/>
</dbReference>
<keyword evidence="2" id="KW-0472">Membrane</keyword>
<protein>
    <recommendedName>
        <fullName evidence="5">DUF4245 domain-containing protein</fullName>
    </recommendedName>
</protein>
<feature type="region of interest" description="Disordered" evidence="1">
    <location>
        <begin position="1"/>
        <end position="46"/>
    </location>
</feature>
<feature type="transmembrane region" description="Helical" evidence="2">
    <location>
        <begin position="50"/>
        <end position="70"/>
    </location>
</feature>
<keyword evidence="4" id="KW-1185">Reference proteome</keyword>
<dbReference type="Proteomes" id="UP000008366">
    <property type="component" value="Unassembled WGS sequence"/>
</dbReference>
<dbReference type="EMBL" id="BAHD01000031">
    <property type="protein sequence ID" value="GAB96082.1"/>
    <property type="molecule type" value="Genomic_DNA"/>
</dbReference>
<evidence type="ECO:0000313" key="4">
    <source>
        <dbReference type="Proteomes" id="UP000008366"/>
    </source>
</evidence>
<gene>
    <name evidence="3" type="ORF">KILIM_031_00540</name>
</gene>
<name>K6WVE2_9MICO</name>
<evidence type="ECO:0000256" key="1">
    <source>
        <dbReference type="SAM" id="MobiDB-lite"/>
    </source>
</evidence>
<dbReference type="AlphaFoldDB" id="K6WVE2"/>
<comment type="caution">
    <text evidence="3">The sequence shown here is derived from an EMBL/GenBank/DDBJ whole genome shotgun (WGS) entry which is preliminary data.</text>
</comment>
<reference evidence="3 4" key="1">
    <citation type="submission" date="2012-08" db="EMBL/GenBank/DDBJ databases">
        <title>Whole genome shotgun sequence of Kineosphaera limosa NBRC 100340.</title>
        <authorList>
            <person name="Yoshida I."/>
            <person name="Isaki S."/>
            <person name="Hosoyama A."/>
            <person name="Tsuchikane K."/>
            <person name="Katsumata H."/>
            <person name="Ando Y."/>
            <person name="Ohji S."/>
            <person name="Hamada M."/>
            <person name="Tamura T."/>
            <person name="Yamazoe A."/>
            <person name="Yamazaki S."/>
            <person name="Fujita N."/>
        </authorList>
    </citation>
    <scope>NUCLEOTIDE SEQUENCE [LARGE SCALE GENOMIC DNA]</scope>
    <source>
        <strain evidence="3 4">NBRC 100340</strain>
    </source>
</reference>
<dbReference type="STRING" id="1184609.KILIM_031_00540"/>
<sequence>MSSTPSDPTPPATPTSAPASTPPAGEGSGQPPAATRPGPPPRRAHGRGNWRSLVLSMVVVLAVVTVWLALLPRPSRIDRPAVDVVASAQYVSSQTGLTLFVPQVPAPWRPTSVRQTSEQGLTGWHAGWTHGQDESAYLGTEQAGAKDEQTDQAWIAARTQHGAAGQPVDIAGRQWASYATSGDPVRTSYVATIDGTIVVVTGLTDSEALQQAAASLRPAAELTVGVPTPTGS</sequence>
<dbReference type="eggNOG" id="ENOG5033P59">
    <property type="taxonomic scope" value="Bacteria"/>
</dbReference>